<dbReference type="Pfam" id="PF00144">
    <property type="entry name" value="Beta-lactamase"/>
    <property type="match status" value="1"/>
</dbReference>
<dbReference type="Gene3D" id="3.40.710.10">
    <property type="entry name" value="DD-peptidase/beta-lactamase superfamily"/>
    <property type="match status" value="1"/>
</dbReference>
<evidence type="ECO:0000313" key="3">
    <source>
        <dbReference type="EMBL" id="TQE38261.1"/>
    </source>
</evidence>
<keyword evidence="3" id="KW-0378">Hydrolase</keyword>
<evidence type="ECO:0000259" key="2">
    <source>
        <dbReference type="Pfam" id="PF00144"/>
    </source>
</evidence>
<comment type="caution">
    <text evidence="3">The sequence shown here is derived from an EMBL/GenBank/DDBJ whole genome shotgun (WGS) entry which is preliminary data.</text>
</comment>
<reference evidence="3 4" key="1">
    <citation type="submission" date="2019-03" db="EMBL/GenBank/DDBJ databases">
        <title>Comparative genomic analyses of the sweetpotato soil rot pathogen, Streptomyces ipomoeae.</title>
        <authorList>
            <person name="Ruschel Soares N."/>
            <person name="Badger J.H."/>
            <person name="Huguet-Tapia J.C."/>
            <person name="Clark C.A."/>
            <person name="Pettis G.S."/>
        </authorList>
    </citation>
    <scope>NUCLEOTIDE SEQUENCE [LARGE SCALE GENOMIC DNA]</scope>
    <source>
        <strain evidence="3 4">88-35</strain>
    </source>
</reference>
<dbReference type="AlphaFoldDB" id="A0AAE8W5Y8"/>
<dbReference type="EMBL" id="SPAZ01000048">
    <property type="protein sequence ID" value="TQE38261.1"/>
    <property type="molecule type" value="Genomic_DNA"/>
</dbReference>
<dbReference type="InterPro" id="IPR001466">
    <property type="entry name" value="Beta-lactam-related"/>
</dbReference>
<dbReference type="Proteomes" id="UP000318720">
    <property type="component" value="Unassembled WGS sequence"/>
</dbReference>
<name>A0AAE8W5Y8_9ACTN</name>
<evidence type="ECO:0000256" key="1">
    <source>
        <dbReference type="SAM" id="MobiDB-lite"/>
    </source>
</evidence>
<proteinExistence type="predicted"/>
<dbReference type="InterPro" id="IPR012338">
    <property type="entry name" value="Beta-lactam/transpept-like"/>
</dbReference>
<protein>
    <submittedName>
        <fullName evidence="3">Class A beta-lactamase-related serine hydrolase</fullName>
    </submittedName>
</protein>
<organism evidence="3 4">
    <name type="scientific">Streptomyces ipomoeae</name>
    <dbReference type="NCBI Taxonomy" id="103232"/>
    <lineage>
        <taxon>Bacteria</taxon>
        <taxon>Bacillati</taxon>
        <taxon>Actinomycetota</taxon>
        <taxon>Actinomycetes</taxon>
        <taxon>Kitasatosporales</taxon>
        <taxon>Streptomycetaceae</taxon>
        <taxon>Streptomyces</taxon>
    </lineage>
</organism>
<accession>A0AAE8W5Y8</accession>
<sequence>MFQVGGSTKTFVATVVLRLVAEGKAGLDAPAADHLPRFGPDRRITVRMPPQHTSGLFDFSGGYYDDGTPVVRWSSAGPGCRRSSPVSRNGAAPPPEGVRARSRA</sequence>
<dbReference type="GO" id="GO:0016787">
    <property type="term" value="F:hydrolase activity"/>
    <property type="evidence" value="ECO:0007669"/>
    <property type="project" value="UniProtKB-KW"/>
</dbReference>
<evidence type="ECO:0000313" key="4">
    <source>
        <dbReference type="Proteomes" id="UP000318720"/>
    </source>
</evidence>
<gene>
    <name evidence="3" type="ORF">Sipo8835_05710</name>
</gene>
<dbReference type="SUPFAM" id="SSF56601">
    <property type="entry name" value="beta-lactamase/transpeptidase-like"/>
    <property type="match status" value="1"/>
</dbReference>
<feature type="domain" description="Beta-lactamase-related" evidence="2">
    <location>
        <begin position="1"/>
        <end position="62"/>
    </location>
</feature>
<feature type="region of interest" description="Disordered" evidence="1">
    <location>
        <begin position="74"/>
        <end position="104"/>
    </location>
</feature>